<reference evidence="2 3" key="1">
    <citation type="submission" date="2024-04" db="EMBL/GenBank/DDBJ databases">
        <title>Tritrichomonas musculus Genome.</title>
        <authorList>
            <person name="Alves-Ferreira E."/>
            <person name="Grigg M."/>
            <person name="Lorenzi H."/>
            <person name="Galac M."/>
        </authorList>
    </citation>
    <scope>NUCLEOTIDE SEQUENCE [LARGE SCALE GENOMIC DNA]</scope>
    <source>
        <strain evidence="2 3">EAF2021</strain>
    </source>
</reference>
<feature type="region of interest" description="Disordered" evidence="1">
    <location>
        <begin position="278"/>
        <end position="318"/>
    </location>
</feature>
<organism evidence="2 3">
    <name type="scientific">Tritrichomonas musculus</name>
    <dbReference type="NCBI Taxonomy" id="1915356"/>
    <lineage>
        <taxon>Eukaryota</taxon>
        <taxon>Metamonada</taxon>
        <taxon>Parabasalia</taxon>
        <taxon>Tritrichomonadida</taxon>
        <taxon>Tritrichomonadidae</taxon>
        <taxon>Tritrichomonas</taxon>
    </lineage>
</organism>
<accession>A0ABR2HDY6</accession>
<gene>
    <name evidence="2" type="ORF">M9Y10_021124</name>
</gene>
<comment type="caution">
    <text evidence="2">The sequence shown here is derived from an EMBL/GenBank/DDBJ whole genome shotgun (WGS) entry which is preliminary data.</text>
</comment>
<name>A0ABR2HDY6_9EUKA</name>
<keyword evidence="3" id="KW-1185">Reference proteome</keyword>
<evidence type="ECO:0000256" key="1">
    <source>
        <dbReference type="SAM" id="MobiDB-lite"/>
    </source>
</evidence>
<evidence type="ECO:0000313" key="2">
    <source>
        <dbReference type="EMBL" id="KAK8844951.1"/>
    </source>
</evidence>
<dbReference type="Proteomes" id="UP001470230">
    <property type="component" value="Unassembled WGS sequence"/>
</dbReference>
<sequence length="318" mass="37451">MNEEDEKIRELRLKQKQAIEVLDFKYARQINEEIIDIKAGAAKKNKQALYQPYLDMLENYLKEFDQTVEEKQRLFFNEEKCVRAKYEQKFKQAKSRHMKILTEIQMKQVKSFLKERSRPVPEYEDMIVNAKKAAAAGDFDLAEQIRDKSSEVAQLVYDERERKVNDKFEVIQLNTLNTMSTEIHNLATLLQRAISSIKTKKDRCFEELYKSRELQVIAIHQKFTFMWTKCSSVAKKCAKVSHFNVQFEQICNQYECPIPDQLLVGDKRIGPQLTQRSIQNRESRLLTPKKRSPSTPTRIRPSTRVQMTPSPSALRRKH</sequence>
<dbReference type="EMBL" id="JAPFFF010000031">
    <property type="protein sequence ID" value="KAK8844951.1"/>
    <property type="molecule type" value="Genomic_DNA"/>
</dbReference>
<proteinExistence type="predicted"/>
<evidence type="ECO:0008006" key="4">
    <source>
        <dbReference type="Google" id="ProtNLM"/>
    </source>
</evidence>
<protein>
    <recommendedName>
        <fullName evidence="4">DUF4200 domain-containing protein</fullName>
    </recommendedName>
</protein>
<evidence type="ECO:0000313" key="3">
    <source>
        <dbReference type="Proteomes" id="UP001470230"/>
    </source>
</evidence>